<accession>A0ABV0JNX0</accession>
<sequence length="145" mass="15847">MQSLRYASILLLIVGCTKKPPTEAPREIKLYQNWELQPGQVVGGHAVVSGLGDLSIALKGDAVYAPFDGRVQPHNSSCVIFSSEEIPVYLLRLCGLRSLNFGFLSAGDTIGSGKELQIAVLTRQPDGRWALVEPSKKIIEQMLLR</sequence>
<keyword evidence="2" id="KW-1185">Reference proteome</keyword>
<reference evidence="1 2" key="1">
    <citation type="submission" date="2022-04" db="EMBL/GenBank/DDBJ databases">
        <title>Positive selection, recombination, and allopatry shape intraspecific diversity of widespread and dominant cyanobacteria.</title>
        <authorList>
            <person name="Wei J."/>
            <person name="Shu W."/>
            <person name="Hu C."/>
        </authorList>
    </citation>
    <scope>NUCLEOTIDE SEQUENCE [LARGE SCALE GENOMIC DNA]</scope>
    <source>
        <strain evidence="1 2">GB2-A5</strain>
    </source>
</reference>
<dbReference type="Proteomes" id="UP001442494">
    <property type="component" value="Unassembled WGS sequence"/>
</dbReference>
<protein>
    <recommendedName>
        <fullName evidence="3">Lipoprotein</fullName>
    </recommendedName>
</protein>
<dbReference type="EMBL" id="JAMPKK010000021">
    <property type="protein sequence ID" value="MEP0865080.1"/>
    <property type="molecule type" value="Genomic_DNA"/>
</dbReference>
<evidence type="ECO:0000313" key="2">
    <source>
        <dbReference type="Proteomes" id="UP001442494"/>
    </source>
</evidence>
<comment type="caution">
    <text evidence="1">The sequence shown here is derived from an EMBL/GenBank/DDBJ whole genome shotgun (WGS) entry which is preliminary data.</text>
</comment>
<evidence type="ECO:0008006" key="3">
    <source>
        <dbReference type="Google" id="ProtNLM"/>
    </source>
</evidence>
<dbReference type="RefSeq" id="WP_190423343.1">
    <property type="nucleotide sequence ID" value="NZ_JAMPKK010000021.1"/>
</dbReference>
<dbReference type="PROSITE" id="PS51257">
    <property type="entry name" value="PROKAR_LIPOPROTEIN"/>
    <property type="match status" value="1"/>
</dbReference>
<name>A0ABV0JNX0_9CYAN</name>
<organism evidence="1 2">
    <name type="scientific">Funiculus sociatus GB2-A5</name>
    <dbReference type="NCBI Taxonomy" id="2933946"/>
    <lineage>
        <taxon>Bacteria</taxon>
        <taxon>Bacillati</taxon>
        <taxon>Cyanobacteriota</taxon>
        <taxon>Cyanophyceae</taxon>
        <taxon>Coleofasciculales</taxon>
        <taxon>Coleofasciculaceae</taxon>
        <taxon>Funiculus</taxon>
    </lineage>
</organism>
<proteinExistence type="predicted"/>
<evidence type="ECO:0000313" key="1">
    <source>
        <dbReference type="EMBL" id="MEP0865080.1"/>
    </source>
</evidence>
<gene>
    <name evidence="1" type="ORF">NDI37_11435</name>
</gene>